<keyword evidence="1" id="KW-0472">Membrane</keyword>
<accession>A0A3M0K017</accession>
<evidence type="ECO:0000313" key="4">
    <source>
        <dbReference type="Proteomes" id="UP000269221"/>
    </source>
</evidence>
<dbReference type="AlphaFoldDB" id="A0A3M0K017"/>
<organism evidence="3 4">
    <name type="scientific">Hirundo rustica rustica</name>
    <dbReference type="NCBI Taxonomy" id="333673"/>
    <lineage>
        <taxon>Eukaryota</taxon>
        <taxon>Metazoa</taxon>
        <taxon>Chordata</taxon>
        <taxon>Craniata</taxon>
        <taxon>Vertebrata</taxon>
        <taxon>Euteleostomi</taxon>
        <taxon>Archelosauria</taxon>
        <taxon>Archosauria</taxon>
        <taxon>Dinosauria</taxon>
        <taxon>Saurischia</taxon>
        <taxon>Theropoda</taxon>
        <taxon>Coelurosauria</taxon>
        <taxon>Aves</taxon>
        <taxon>Neognathae</taxon>
        <taxon>Neoaves</taxon>
        <taxon>Telluraves</taxon>
        <taxon>Australaves</taxon>
        <taxon>Passeriformes</taxon>
        <taxon>Sylvioidea</taxon>
        <taxon>Hirundinidae</taxon>
        <taxon>Hirundo</taxon>
    </lineage>
</organism>
<keyword evidence="4" id="KW-1185">Reference proteome</keyword>
<feature type="domain" description="Ig-like" evidence="2">
    <location>
        <begin position="47"/>
        <end position="139"/>
    </location>
</feature>
<dbReference type="EMBL" id="QRBI01000120">
    <property type="protein sequence ID" value="RMC06495.1"/>
    <property type="molecule type" value="Genomic_DNA"/>
</dbReference>
<sequence>MPEAAALCTSVYWPHPCAPLAKTTLLRRDSSVYLHVLYLHPTASSGPQLSVLQYPEDASVLLNSTVWMLCVFEYPSEENEEPVVYWRKGPDCHNQQSLQSSPTTGRPQVQITKNVLKGFSVLKLSNVDQNASNSYFCDVMLTEKIQGQCGNGTKLTVHDVKCKDCTTSDKIWWCWFFLLGYTILVTTVIIALGIHQCHTNGKNKLRNTDSSTTKQSEWIYNQPSRPVNNGFSQEYEDMSVIRTLCDTGRKMI</sequence>
<protein>
    <recommendedName>
        <fullName evidence="2">Ig-like domain-containing protein</fullName>
    </recommendedName>
</protein>
<proteinExistence type="predicted"/>
<dbReference type="InterPro" id="IPR003599">
    <property type="entry name" value="Ig_sub"/>
</dbReference>
<comment type="caution">
    <text evidence="3">The sequence shown here is derived from an EMBL/GenBank/DDBJ whole genome shotgun (WGS) entry which is preliminary data.</text>
</comment>
<keyword evidence="1" id="KW-0812">Transmembrane</keyword>
<dbReference type="InterPro" id="IPR013106">
    <property type="entry name" value="Ig_V-set"/>
</dbReference>
<dbReference type="SMART" id="SM00409">
    <property type="entry name" value="IG"/>
    <property type="match status" value="1"/>
</dbReference>
<evidence type="ECO:0000313" key="3">
    <source>
        <dbReference type="EMBL" id="RMC06495.1"/>
    </source>
</evidence>
<dbReference type="OrthoDB" id="9939255at2759"/>
<dbReference type="InterPro" id="IPR036179">
    <property type="entry name" value="Ig-like_dom_sf"/>
</dbReference>
<gene>
    <name evidence="3" type="ORF">DUI87_15931</name>
</gene>
<feature type="transmembrane region" description="Helical" evidence="1">
    <location>
        <begin position="172"/>
        <end position="194"/>
    </location>
</feature>
<dbReference type="InterPro" id="IPR007110">
    <property type="entry name" value="Ig-like_dom"/>
</dbReference>
<dbReference type="Pfam" id="PF07686">
    <property type="entry name" value="V-set"/>
    <property type="match status" value="1"/>
</dbReference>
<keyword evidence="1" id="KW-1133">Transmembrane helix</keyword>
<dbReference type="PROSITE" id="PS50835">
    <property type="entry name" value="IG_LIKE"/>
    <property type="match status" value="1"/>
</dbReference>
<dbReference type="Gene3D" id="2.60.40.10">
    <property type="entry name" value="Immunoglobulins"/>
    <property type="match status" value="1"/>
</dbReference>
<evidence type="ECO:0000256" key="1">
    <source>
        <dbReference type="SAM" id="Phobius"/>
    </source>
</evidence>
<reference evidence="3 4" key="1">
    <citation type="submission" date="2018-07" db="EMBL/GenBank/DDBJ databases">
        <title>A high quality draft genome assembly of the barn swallow (H. rustica rustica).</title>
        <authorList>
            <person name="Formenti G."/>
            <person name="Chiara M."/>
            <person name="Poveda L."/>
            <person name="Francoijs K.-J."/>
            <person name="Bonisoli-Alquati A."/>
            <person name="Canova L."/>
            <person name="Gianfranceschi L."/>
            <person name="Horner D.S."/>
            <person name="Saino N."/>
        </authorList>
    </citation>
    <scope>NUCLEOTIDE SEQUENCE [LARGE SCALE GENOMIC DNA]</scope>
    <source>
        <strain evidence="3">Chelidonia</strain>
        <tissue evidence="3">Blood</tissue>
    </source>
</reference>
<dbReference type="Proteomes" id="UP000269221">
    <property type="component" value="Unassembled WGS sequence"/>
</dbReference>
<evidence type="ECO:0000259" key="2">
    <source>
        <dbReference type="PROSITE" id="PS50835"/>
    </source>
</evidence>
<name>A0A3M0K017_HIRRU</name>
<dbReference type="SUPFAM" id="SSF48726">
    <property type="entry name" value="Immunoglobulin"/>
    <property type="match status" value="1"/>
</dbReference>
<dbReference type="InterPro" id="IPR013783">
    <property type="entry name" value="Ig-like_fold"/>
</dbReference>